<evidence type="ECO:0000313" key="4">
    <source>
        <dbReference type="Proteomes" id="UP000663877"/>
    </source>
</evidence>
<organism evidence="1 4">
    <name type="scientific">Adineta steineri</name>
    <dbReference type="NCBI Taxonomy" id="433720"/>
    <lineage>
        <taxon>Eukaryota</taxon>
        <taxon>Metazoa</taxon>
        <taxon>Spiralia</taxon>
        <taxon>Gnathifera</taxon>
        <taxon>Rotifera</taxon>
        <taxon>Eurotatoria</taxon>
        <taxon>Bdelloidea</taxon>
        <taxon>Adinetida</taxon>
        <taxon>Adinetidae</taxon>
        <taxon>Adineta</taxon>
    </lineage>
</organism>
<dbReference type="Proteomes" id="UP000663877">
    <property type="component" value="Unassembled WGS sequence"/>
</dbReference>
<evidence type="ECO:0000313" key="2">
    <source>
        <dbReference type="EMBL" id="CAF1293649.1"/>
    </source>
</evidence>
<evidence type="ECO:0000313" key="3">
    <source>
        <dbReference type="Proteomes" id="UP000663832"/>
    </source>
</evidence>
<reference evidence="1" key="1">
    <citation type="submission" date="2021-02" db="EMBL/GenBank/DDBJ databases">
        <authorList>
            <person name="Nowell W R."/>
        </authorList>
    </citation>
    <scope>NUCLEOTIDE SEQUENCE</scope>
</reference>
<sequence>MYGGYGYGNNMNMNMNAELRSDMWIQQNIPGGLNSPLGERLDNMMGGNSNPTYGQIYGGAPGVGGYGGGYGRGYGYSYY</sequence>
<evidence type="ECO:0000313" key="1">
    <source>
        <dbReference type="EMBL" id="CAF1216518.1"/>
    </source>
</evidence>
<accession>A0A814XDW2</accession>
<dbReference type="AlphaFoldDB" id="A0A814XDW2"/>
<dbReference type="OrthoDB" id="10045951at2759"/>
<dbReference type="EMBL" id="CAJNOM010000259">
    <property type="protein sequence ID" value="CAF1293649.1"/>
    <property type="molecule type" value="Genomic_DNA"/>
</dbReference>
<keyword evidence="3" id="KW-1185">Reference proteome</keyword>
<comment type="caution">
    <text evidence="1">The sequence shown here is derived from an EMBL/GenBank/DDBJ whole genome shotgun (WGS) entry which is preliminary data.</text>
</comment>
<proteinExistence type="predicted"/>
<dbReference type="Proteomes" id="UP000663832">
    <property type="component" value="Unassembled WGS sequence"/>
</dbReference>
<gene>
    <name evidence="1" type="ORF">BJG266_LOCUS27738</name>
    <name evidence="2" type="ORF">QVE165_LOCUS30840</name>
</gene>
<dbReference type="EMBL" id="CAJNOI010000264">
    <property type="protein sequence ID" value="CAF1216518.1"/>
    <property type="molecule type" value="Genomic_DNA"/>
</dbReference>
<name>A0A814XDW2_9BILA</name>
<protein>
    <submittedName>
        <fullName evidence="1">Uncharacterized protein</fullName>
    </submittedName>
</protein>